<evidence type="ECO:0000256" key="7">
    <source>
        <dbReference type="ARBA" id="ARBA00022603"/>
    </source>
</evidence>
<organism evidence="15 16">
    <name type="scientific">Kocuria marina</name>
    <dbReference type="NCBI Taxonomy" id="223184"/>
    <lineage>
        <taxon>Bacteria</taxon>
        <taxon>Bacillati</taxon>
        <taxon>Actinomycetota</taxon>
        <taxon>Actinomycetes</taxon>
        <taxon>Micrococcales</taxon>
        <taxon>Micrococcaceae</taxon>
        <taxon>Kocuria</taxon>
    </lineage>
</organism>
<evidence type="ECO:0000256" key="8">
    <source>
        <dbReference type="ARBA" id="ARBA00022679"/>
    </source>
</evidence>
<dbReference type="Proteomes" id="UP000030664">
    <property type="component" value="Unassembled WGS sequence"/>
</dbReference>
<comment type="similarity">
    <text evidence="2 12">Belongs to the RNA methyltransferase RsmE family.</text>
</comment>
<keyword evidence="8 12" id="KW-0808">Transferase</keyword>
<dbReference type="PIRSF" id="PIRSF015601">
    <property type="entry name" value="MTase_slr0722"/>
    <property type="match status" value="1"/>
</dbReference>
<dbReference type="InterPro" id="IPR046887">
    <property type="entry name" value="RsmE_PUA-like"/>
</dbReference>
<dbReference type="InterPro" id="IPR029028">
    <property type="entry name" value="Alpha/beta_knot_MTases"/>
</dbReference>
<dbReference type="NCBIfam" id="NF008693">
    <property type="entry name" value="PRK11713.2-3"/>
    <property type="match status" value="1"/>
</dbReference>
<evidence type="ECO:0000256" key="3">
    <source>
        <dbReference type="ARBA" id="ARBA00012328"/>
    </source>
</evidence>
<evidence type="ECO:0000313" key="15">
    <source>
        <dbReference type="EMBL" id="KHE74944.1"/>
    </source>
</evidence>
<proteinExistence type="inferred from homology"/>
<dbReference type="EC" id="2.1.1.193" evidence="3 12"/>
<evidence type="ECO:0000259" key="13">
    <source>
        <dbReference type="Pfam" id="PF04452"/>
    </source>
</evidence>
<evidence type="ECO:0000256" key="12">
    <source>
        <dbReference type="PIRNR" id="PIRNR015601"/>
    </source>
</evidence>
<keyword evidence="9 12" id="KW-0949">S-adenosyl-L-methionine</keyword>
<dbReference type="InterPro" id="IPR029026">
    <property type="entry name" value="tRNA_m1G_MTases_N"/>
</dbReference>
<evidence type="ECO:0000256" key="2">
    <source>
        <dbReference type="ARBA" id="ARBA00005528"/>
    </source>
</evidence>
<evidence type="ECO:0000259" key="14">
    <source>
        <dbReference type="Pfam" id="PF20260"/>
    </source>
</evidence>
<sequence>MTNPVFHVPAEDLSRAHPGEVLDVAGPEAKHAVTVRRLRMGEALDLVDGHGTRAVCTFDSGAKDRMSVTVHEIHHDAAPQPEFTLVQALAKGDRDLQAAEAATELGVARVIPWQAERSIVRVHADRAAKLMAKWDSTLAAAAKQSRRARWPERGDWVDTAGLARLIGAEPETLWLVLHESASTRWSTPDVTRWGDRSRIAVIVGPEGGIGDGELEALCAAGAQPLCLGTTVMRSSTAGPAALAALHAVLGLWD</sequence>
<dbReference type="RefSeq" id="WP_035961943.1">
    <property type="nucleotide sequence ID" value="NZ_JROM01000016.1"/>
</dbReference>
<name>A0A0B0DI89_9MICC</name>
<accession>A0A0B0DI89</accession>
<feature type="domain" description="Ribosomal RNA small subunit methyltransferase E PUA-like" evidence="14">
    <location>
        <begin position="26"/>
        <end position="58"/>
    </location>
</feature>
<dbReference type="SUPFAM" id="SSF75217">
    <property type="entry name" value="alpha/beta knot"/>
    <property type="match status" value="1"/>
</dbReference>
<dbReference type="AlphaFoldDB" id="A0A0B0DI89"/>
<dbReference type="PANTHER" id="PTHR30027:SF3">
    <property type="entry name" value="16S RRNA (URACIL(1498)-N(3))-METHYLTRANSFERASE"/>
    <property type="match status" value="1"/>
</dbReference>
<dbReference type="GO" id="GO:0070042">
    <property type="term" value="F:rRNA (uridine-N3-)-methyltransferase activity"/>
    <property type="evidence" value="ECO:0007669"/>
    <property type="project" value="TreeGrafter"/>
</dbReference>
<keyword evidence="5 12" id="KW-0963">Cytoplasm</keyword>
<evidence type="ECO:0000313" key="16">
    <source>
        <dbReference type="Proteomes" id="UP000030664"/>
    </source>
</evidence>
<dbReference type="eggNOG" id="COG1385">
    <property type="taxonomic scope" value="Bacteria"/>
</dbReference>
<evidence type="ECO:0000256" key="1">
    <source>
        <dbReference type="ARBA" id="ARBA00004496"/>
    </source>
</evidence>
<dbReference type="STRING" id="223184.AS25_03890"/>
<dbReference type="GO" id="GO:0005737">
    <property type="term" value="C:cytoplasm"/>
    <property type="evidence" value="ECO:0007669"/>
    <property type="project" value="UniProtKB-SubCell"/>
</dbReference>
<evidence type="ECO:0000256" key="6">
    <source>
        <dbReference type="ARBA" id="ARBA00022552"/>
    </source>
</evidence>
<reference evidence="15 16" key="1">
    <citation type="submission" date="2014-09" db="EMBL/GenBank/DDBJ databases">
        <title>High-quality draft genome sequence of Kocuria marina SO9-6, an actinobacterium isolated from a copper mine.</title>
        <authorList>
            <person name="Castro D.B."/>
            <person name="Pereira L.B."/>
            <person name="Silva M.V."/>
            <person name="Silva B.P."/>
            <person name="Zanardi B.R."/>
            <person name="Carlos C."/>
            <person name="Belgini D.R."/>
            <person name="Limache E.G."/>
            <person name="Lacerda G.V."/>
            <person name="Nery M.B."/>
            <person name="Gomes M.B."/>
            <person name="Souza S."/>
            <person name="Silva T.M."/>
            <person name="Rodrigues V.D."/>
            <person name="Paulino L.C."/>
            <person name="Vicentini R."/>
            <person name="Ferraz L.F."/>
            <person name="Ottoboni L.M."/>
        </authorList>
    </citation>
    <scope>NUCLEOTIDE SEQUENCE [LARGE SCALE GENOMIC DNA]</scope>
    <source>
        <strain evidence="15 16">SO9-6</strain>
    </source>
</reference>
<keyword evidence="6 12" id="KW-0698">rRNA processing</keyword>
<comment type="subcellular location">
    <subcellularLocation>
        <location evidence="1 12">Cytoplasm</location>
    </subcellularLocation>
</comment>
<dbReference type="PANTHER" id="PTHR30027">
    <property type="entry name" value="RIBOSOMAL RNA SMALL SUBUNIT METHYLTRANSFERASE E"/>
    <property type="match status" value="1"/>
</dbReference>
<dbReference type="Gene3D" id="2.40.240.20">
    <property type="entry name" value="Hypothetical PUA domain-like, domain 1"/>
    <property type="match status" value="1"/>
</dbReference>
<dbReference type="Gene3D" id="3.40.1280.10">
    <property type="match status" value="1"/>
</dbReference>
<dbReference type="Pfam" id="PF04452">
    <property type="entry name" value="Methyltrans_RNA"/>
    <property type="match status" value="1"/>
</dbReference>
<feature type="domain" description="Ribosomal RNA small subunit methyltransferase E methyltransferase" evidence="13">
    <location>
        <begin position="80"/>
        <end position="245"/>
    </location>
</feature>
<evidence type="ECO:0000256" key="11">
    <source>
        <dbReference type="ARBA" id="ARBA00047944"/>
    </source>
</evidence>
<comment type="caution">
    <text evidence="15">The sequence shown here is derived from an EMBL/GenBank/DDBJ whole genome shotgun (WGS) entry which is preliminary data.</text>
</comment>
<dbReference type="InterPro" id="IPR046886">
    <property type="entry name" value="RsmE_MTase_dom"/>
</dbReference>
<dbReference type="NCBIfam" id="TIGR00046">
    <property type="entry name" value="RsmE family RNA methyltransferase"/>
    <property type="match status" value="1"/>
</dbReference>
<evidence type="ECO:0000256" key="4">
    <source>
        <dbReference type="ARBA" id="ARBA00013673"/>
    </source>
</evidence>
<dbReference type="GO" id="GO:0070475">
    <property type="term" value="P:rRNA base methylation"/>
    <property type="evidence" value="ECO:0007669"/>
    <property type="project" value="TreeGrafter"/>
</dbReference>
<evidence type="ECO:0000256" key="5">
    <source>
        <dbReference type="ARBA" id="ARBA00022490"/>
    </source>
</evidence>
<dbReference type="InterPro" id="IPR006700">
    <property type="entry name" value="RsmE"/>
</dbReference>
<keyword evidence="7 12" id="KW-0489">Methyltransferase</keyword>
<protein>
    <recommendedName>
        <fullName evidence="4 12">Ribosomal RNA small subunit methyltransferase E</fullName>
        <ecNumber evidence="3 12">2.1.1.193</ecNumber>
    </recommendedName>
</protein>
<gene>
    <name evidence="15" type="ORF">AS25_03890</name>
</gene>
<comment type="catalytic activity">
    <reaction evidence="11 12">
        <text>uridine(1498) in 16S rRNA + S-adenosyl-L-methionine = N(3)-methyluridine(1498) in 16S rRNA + S-adenosyl-L-homocysteine + H(+)</text>
        <dbReference type="Rhea" id="RHEA:42920"/>
        <dbReference type="Rhea" id="RHEA-COMP:10283"/>
        <dbReference type="Rhea" id="RHEA-COMP:10284"/>
        <dbReference type="ChEBI" id="CHEBI:15378"/>
        <dbReference type="ChEBI" id="CHEBI:57856"/>
        <dbReference type="ChEBI" id="CHEBI:59789"/>
        <dbReference type="ChEBI" id="CHEBI:65315"/>
        <dbReference type="ChEBI" id="CHEBI:74502"/>
        <dbReference type="EC" id="2.1.1.193"/>
    </reaction>
</comment>
<dbReference type="Pfam" id="PF20260">
    <property type="entry name" value="PUA_4"/>
    <property type="match status" value="1"/>
</dbReference>
<dbReference type="SUPFAM" id="SSF88697">
    <property type="entry name" value="PUA domain-like"/>
    <property type="match status" value="1"/>
</dbReference>
<comment type="function">
    <text evidence="10 12">Specifically methylates the N3 position of the uracil ring of uridine 1498 (m3U1498) in 16S rRNA. Acts on the fully assembled 30S ribosomal subunit.</text>
</comment>
<dbReference type="CDD" id="cd18084">
    <property type="entry name" value="RsmE-like"/>
    <property type="match status" value="1"/>
</dbReference>
<dbReference type="EMBL" id="JROM01000016">
    <property type="protein sequence ID" value="KHE74944.1"/>
    <property type="molecule type" value="Genomic_DNA"/>
</dbReference>
<evidence type="ECO:0000256" key="9">
    <source>
        <dbReference type="ARBA" id="ARBA00022691"/>
    </source>
</evidence>
<dbReference type="InterPro" id="IPR015947">
    <property type="entry name" value="PUA-like_sf"/>
</dbReference>
<evidence type="ECO:0000256" key="10">
    <source>
        <dbReference type="ARBA" id="ARBA00025699"/>
    </source>
</evidence>